<dbReference type="Pfam" id="PF01915">
    <property type="entry name" value="Glyco_hydro_3_C"/>
    <property type="match status" value="1"/>
</dbReference>
<dbReference type="SUPFAM" id="SSF51445">
    <property type="entry name" value="(Trans)glycosidases"/>
    <property type="match status" value="1"/>
</dbReference>
<dbReference type="Pfam" id="PF14310">
    <property type="entry name" value="Fn3-like"/>
    <property type="match status" value="1"/>
</dbReference>
<dbReference type="PANTHER" id="PTHR42721">
    <property type="entry name" value="SUGAR HYDROLASE-RELATED"/>
    <property type="match status" value="1"/>
</dbReference>
<dbReference type="SUPFAM" id="SSF52279">
    <property type="entry name" value="Beta-D-glucan exohydrolase, C-terminal domain"/>
    <property type="match status" value="1"/>
</dbReference>
<name>A0A1W2TH17_ROSNE</name>
<dbReference type="GO" id="GO:0045493">
    <property type="term" value="P:xylan catabolic process"/>
    <property type="evidence" value="ECO:0007669"/>
    <property type="project" value="UniProtKB-UniPathway"/>
</dbReference>
<keyword evidence="4 12" id="KW-0732">Signal</keyword>
<evidence type="ECO:0000256" key="12">
    <source>
        <dbReference type="SAM" id="SignalP"/>
    </source>
</evidence>
<keyword evidence="6" id="KW-0325">Glycoprotein</keyword>
<evidence type="ECO:0000259" key="13">
    <source>
        <dbReference type="PROSITE" id="PS51212"/>
    </source>
</evidence>
<dbReference type="InterPro" id="IPR026891">
    <property type="entry name" value="Fn3-like"/>
</dbReference>
<dbReference type="EMBL" id="DF977471">
    <property type="protein sequence ID" value="GAP87409.2"/>
    <property type="molecule type" value="Genomic_DNA"/>
</dbReference>
<dbReference type="EC" id="3.2.1.37" evidence="11"/>
<evidence type="ECO:0000313" key="15">
    <source>
        <dbReference type="Proteomes" id="UP000054516"/>
    </source>
</evidence>
<comment type="pathway">
    <text evidence="1">Glycan degradation; xylan degradation.</text>
</comment>
<dbReference type="STRING" id="77044.A0A1W2TH17"/>
<dbReference type="GO" id="GO:0031222">
    <property type="term" value="P:arabinan catabolic process"/>
    <property type="evidence" value="ECO:0007669"/>
    <property type="project" value="TreeGrafter"/>
</dbReference>
<evidence type="ECO:0000256" key="2">
    <source>
        <dbReference type="ARBA" id="ARBA00005336"/>
    </source>
</evidence>
<dbReference type="Proteomes" id="UP000054516">
    <property type="component" value="Unassembled WGS sequence"/>
</dbReference>
<dbReference type="InterPro" id="IPR002772">
    <property type="entry name" value="Glyco_hydro_3_C"/>
</dbReference>
<evidence type="ECO:0000256" key="9">
    <source>
        <dbReference type="ARBA" id="ARBA00023326"/>
    </source>
</evidence>
<feature type="domain" description="WSC" evidence="13">
    <location>
        <begin position="892"/>
        <end position="985"/>
    </location>
</feature>
<dbReference type="InterPro" id="IPR036881">
    <property type="entry name" value="Glyco_hydro_3_C_sf"/>
</dbReference>
<keyword evidence="8" id="KW-0326">Glycosidase</keyword>
<evidence type="ECO:0000256" key="8">
    <source>
        <dbReference type="ARBA" id="ARBA00023295"/>
    </source>
</evidence>
<evidence type="ECO:0000313" key="14">
    <source>
        <dbReference type="EMBL" id="GAP87409.2"/>
    </source>
</evidence>
<keyword evidence="3" id="KW-0858">Xylan degradation</keyword>
<reference evidence="14" key="1">
    <citation type="submission" date="2016-03" db="EMBL/GenBank/DDBJ databases">
        <title>Draft genome sequence of Rosellinia necatrix.</title>
        <authorList>
            <person name="Kanematsu S."/>
        </authorList>
    </citation>
    <scope>NUCLEOTIDE SEQUENCE [LARGE SCALE GENOMIC DNA]</scope>
    <source>
        <strain evidence="14">W97</strain>
    </source>
</reference>
<dbReference type="GO" id="GO:0009044">
    <property type="term" value="F:xylan 1,4-beta-xylosidase activity"/>
    <property type="evidence" value="ECO:0007669"/>
    <property type="project" value="UniProtKB-EC"/>
</dbReference>
<feature type="signal peptide" evidence="12">
    <location>
        <begin position="1"/>
        <end position="20"/>
    </location>
</feature>
<dbReference type="InterPro" id="IPR036962">
    <property type="entry name" value="Glyco_hydro_3_N_sf"/>
</dbReference>
<dbReference type="PANTHER" id="PTHR42721:SF3">
    <property type="entry name" value="BETA-D-XYLOSIDASE 5-RELATED"/>
    <property type="match status" value="1"/>
</dbReference>
<dbReference type="Gene3D" id="3.40.50.1700">
    <property type="entry name" value="Glycoside hydrolase family 3 C-terminal domain"/>
    <property type="match status" value="1"/>
</dbReference>
<dbReference type="Pfam" id="PF00933">
    <property type="entry name" value="Glyco_hydro_3"/>
    <property type="match status" value="1"/>
</dbReference>
<sequence>MHYISRVALVAASLPWSTLAAATPSVRQRDACTSEPGPDYTAELTFAGCYTDDGDDGRALSLTASLLWPDLTPQLCGNLCGAAGYTYAGVEYGRECYCGSAVRQSAVLQDPSACTMQCSGDPSQTCGGYYLIDIHKISNPSSDPVWWSLPDCTKAPLCSNPICNTTLSNEERVAGLIANMTLAEKVGNMQYRAPGVPRLNLPNYNWWNEALHGVANSPGVSFELGNSTPWSYATSFPMPIHIGASFDDDLVYRIAQTVGKESRAFANNAHAGFDFWTPNINPFRDPRWGRGQETPGEDPLHLSNYVYNLITGLQGGVDPEEMLIIATCKHFAVYDVETGRHENNLNPTPQDLTDYYMPPFKACARDAKVGAVMCAYNSVDGTPACANRYLMQTVLREHWGWSQPYQWVTSDCAAIEDIHQNHKYADDAPGAAAAAVNAGTDLACEGSIYNQLVEAVALNLTTEATIDKSLSRLYLSLLRLGYFDLKSSKYASLGWGDVNKPEAQELAYTAAVEGITLLKNDGALPLPRGVGNVAVIGPWGNATGIMQGNYQGVAPYLISPLEAMDGKWENVQYALGTSMNTGSTANFAAALDLAAKSDYIIYCGGIDISIEAESRDRVNIEWPGNQPDLITQLAELGKTLIVVQFSGGQVDDSAILSNPGVNAIVWAGLPGQSGGTAVADVLDGTKSPAGRLPITQYPANYTSQLVPVDPGLQPNETTGTPGRTYKWYSTPVLPFGYGLHYTDFNVSWAGAPKPTYDIGAIVSAADGPVDRETFATVSLDITNAGGATSAASDFVALLFLSTTDAGPAPYPIKSLVTYGRAFGIETGETQTLQLSIPVGAVARADETGNLVVFPGTYTLAVDYDGKIPVSFELVGEATVIDIVPVPPTDPVAISYLGCYGDEGGSLLDGPSFDLPDTNSAQACADECAGAGYGLSGLQSESQCICGSSLETDAAVLPDSKCDVPCAGAPLETCGGTSSLNVYSVTPVVHIEPPTYQG</sequence>
<proteinExistence type="inferred from homology"/>
<organism evidence="14">
    <name type="scientific">Rosellinia necatrix</name>
    <name type="common">White root-rot fungus</name>
    <dbReference type="NCBI Taxonomy" id="77044"/>
    <lineage>
        <taxon>Eukaryota</taxon>
        <taxon>Fungi</taxon>
        <taxon>Dikarya</taxon>
        <taxon>Ascomycota</taxon>
        <taxon>Pezizomycotina</taxon>
        <taxon>Sordariomycetes</taxon>
        <taxon>Xylariomycetidae</taxon>
        <taxon>Xylariales</taxon>
        <taxon>Xylariaceae</taxon>
        <taxon>Rosellinia</taxon>
    </lineage>
</organism>
<evidence type="ECO:0000256" key="6">
    <source>
        <dbReference type="ARBA" id="ARBA00023180"/>
    </source>
</evidence>
<evidence type="ECO:0000256" key="7">
    <source>
        <dbReference type="ARBA" id="ARBA00023277"/>
    </source>
</evidence>
<comment type="catalytic activity">
    <reaction evidence="10">
        <text>Hydrolysis of (1-&gt;4)-beta-D-xylans, to remove successive D-xylose residues from the non-reducing termini.</text>
        <dbReference type="EC" id="3.2.1.37"/>
    </reaction>
</comment>
<comment type="similarity">
    <text evidence="2">Belongs to the glycosyl hydrolase 3 family.</text>
</comment>
<dbReference type="InterPro" id="IPR013783">
    <property type="entry name" value="Ig-like_fold"/>
</dbReference>
<dbReference type="OMA" id="DIWQYHN"/>
<dbReference type="SMART" id="SM01217">
    <property type="entry name" value="Fn3_like"/>
    <property type="match status" value="1"/>
</dbReference>
<dbReference type="OrthoDB" id="47059at2759"/>
<evidence type="ECO:0000256" key="11">
    <source>
        <dbReference type="ARBA" id="ARBA00026107"/>
    </source>
</evidence>
<dbReference type="PRINTS" id="PR00133">
    <property type="entry name" value="GLHYDRLASE3"/>
</dbReference>
<dbReference type="InterPro" id="IPR002889">
    <property type="entry name" value="WSC_carb-bd"/>
</dbReference>
<dbReference type="UniPathway" id="UPA00114"/>
<dbReference type="SMART" id="SM00321">
    <property type="entry name" value="WSC"/>
    <property type="match status" value="2"/>
</dbReference>
<dbReference type="InterPro" id="IPR001764">
    <property type="entry name" value="Glyco_hydro_3_N"/>
</dbReference>
<keyword evidence="15" id="KW-1185">Reference proteome</keyword>
<dbReference type="PROSITE" id="PS51212">
    <property type="entry name" value="WSC"/>
    <property type="match status" value="2"/>
</dbReference>
<evidence type="ECO:0000256" key="4">
    <source>
        <dbReference type="ARBA" id="ARBA00022729"/>
    </source>
</evidence>
<accession>A0A1W2TH17</accession>
<keyword evidence="9" id="KW-0624">Polysaccharide degradation</keyword>
<dbReference type="Gene3D" id="3.20.20.300">
    <property type="entry name" value="Glycoside hydrolase, family 3, N-terminal domain"/>
    <property type="match status" value="1"/>
</dbReference>
<protein>
    <recommendedName>
        <fullName evidence="11">xylan 1,4-beta-xylosidase</fullName>
        <ecNumber evidence="11">3.2.1.37</ecNumber>
    </recommendedName>
</protein>
<keyword evidence="7" id="KW-0119">Carbohydrate metabolism</keyword>
<dbReference type="GO" id="GO:0046556">
    <property type="term" value="F:alpha-L-arabinofuranosidase activity"/>
    <property type="evidence" value="ECO:0007669"/>
    <property type="project" value="TreeGrafter"/>
</dbReference>
<evidence type="ECO:0000256" key="3">
    <source>
        <dbReference type="ARBA" id="ARBA00022651"/>
    </source>
</evidence>
<evidence type="ECO:0000256" key="1">
    <source>
        <dbReference type="ARBA" id="ARBA00004851"/>
    </source>
</evidence>
<gene>
    <name evidence="14" type="ORF">SAMD00023353_2601520</name>
</gene>
<dbReference type="Gene3D" id="2.60.40.10">
    <property type="entry name" value="Immunoglobulins"/>
    <property type="match status" value="1"/>
</dbReference>
<evidence type="ECO:0000256" key="5">
    <source>
        <dbReference type="ARBA" id="ARBA00022801"/>
    </source>
</evidence>
<keyword evidence="5 14" id="KW-0378">Hydrolase</keyword>
<evidence type="ECO:0000256" key="10">
    <source>
        <dbReference type="ARBA" id="ARBA00024574"/>
    </source>
</evidence>
<dbReference type="AlphaFoldDB" id="A0A1W2TH17"/>
<feature type="chain" id="PRO_5012642109" description="xylan 1,4-beta-xylosidase" evidence="12">
    <location>
        <begin position="21"/>
        <end position="997"/>
    </location>
</feature>
<dbReference type="Pfam" id="PF01822">
    <property type="entry name" value="WSC"/>
    <property type="match status" value="2"/>
</dbReference>
<dbReference type="InterPro" id="IPR017853">
    <property type="entry name" value="GH"/>
</dbReference>
<dbReference type="InterPro" id="IPR044993">
    <property type="entry name" value="BXL"/>
</dbReference>
<feature type="domain" description="WSC" evidence="13">
    <location>
        <begin position="43"/>
        <end position="138"/>
    </location>
</feature>